<reference evidence="2" key="1">
    <citation type="submission" date="2023-11" db="UniProtKB">
        <authorList>
            <consortium name="WormBaseParasite"/>
        </authorList>
    </citation>
    <scope>IDENTIFICATION</scope>
</reference>
<protein>
    <submittedName>
        <fullName evidence="2">Uncharacterized protein</fullName>
    </submittedName>
</protein>
<evidence type="ECO:0000313" key="2">
    <source>
        <dbReference type="WBParaSite" id="SMTH1_73780.1"/>
    </source>
</evidence>
<proteinExistence type="predicted"/>
<name>A0AA85BQM5_9TREM</name>
<organism evidence="1 2">
    <name type="scientific">Schistosoma mattheei</name>
    <dbReference type="NCBI Taxonomy" id="31246"/>
    <lineage>
        <taxon>Eukaryota</taxon>
        <taxon>Metazoa</taxon>
        <taxon>Spiralia</taxon>
        <taxon>Lophotrochozoa</taxon>
        <taxon>Platyhelminthes</taxon>
        <taxon>Trematoda</taxon>
        <taxon>Digenea</taxon>
        <taxon>Strigeidida</taxon>
        <taxon>Schistosomatoidea</taxon>
        <taxon>Schistosomatidae</taxon>
        <taxon>Schistosoma</taxon>
    </lineage>
</organism>
<evidence type="ECO:0000313" key="1">
    <source>
        <dbReference type="Proteomes" id="UP000050791"/>
    </source>
</evidence>
<accession>A0AA85BQM5</accession>
<dbReference type="AlphaFoldDB" id="A0AA85BQM5"/>
<dbReference type="WBParaSite" id="SMTH1_73780.1">
    <property type="protein sequence ID" value="SMTH1_73780.1"/>
    <property type="gene ID" value="SMTH1_73780"/>
</dbReference>
<sequence>MLKTNQNVTTNHAIVILPERSHSTRSSRTSSTRLRPDNSWIMNYDSCIDYTVTSNSSNSIITTSNTTTIKNSCSLFTSSSSLSSKVNRTHDPPSVVISRIFNPSVFSSKSVHSSLSSNNNENMDSEWKHLQGKCSKSRNRMFIGPDYCNKNSNYKPCTTTFRPLRHLINNWPPPQPINPM</sequence>
<dbReference type="Proteomes" id="UP000050791">
    <property type="component" value="Unassembled WGS sequence"/>
</dbReference>